<evidence type="ECO:0000256" key="1">
    <source>
        <dbReference type="ARBA" id="ARBA00001933"/>
    </source>
</evidence>
<evidence type="ECO:0000259" key="7">
    <source>
        <dbReference type="Pfam" id="PF03711"/>
    </source>
</evidence>
<dbReference type="SUPFAM" id="SSF53383">
    <property type="entry name" value="PLP-dependent transferases"/>
    <property type="match status" value="1"/>
</dbReference>
<keyword evidence="8" id="KW-0808">Transferase</keyword>
<evidence type="ECO:0000256" key="2">
    <source>
        <dbReference type="ARBA" id="ARBA00010671"/>
    </source>
</evidence>
<keyword evidence="8" id="KW-0032">Aminotransferase</keyword>
<name>A0ABU6P4I3_9BACI</name>
<dbReference type="InterPro" id="IPR036633">
    <property type="entry name" value="Prn/Lys/Arg_de-COase_C_sf"/>
</dbReference>
<reference evidence="8 9" key="1">
    <citation type="submission" date="2023-03" db="EMBL/GenBank/DDBJ databases">
        <title>Bacillus Genome Sequencing.</title>
        <authorList>
            <person name="Dunlap C."/>
        </authorList>
    </citation>
    <scope>NUCLEOTIDE SEQUENCE [LARGE SCALE GENOMIC DNA]</scope>
    <source>
        <strain evidence="8 9">NRS-1717</strain>
    </source>
</reference>
<dbReference type="InterPro" id="IPR000310">
    <property type="entry name" value="Orn/Lys/Arg_deCO2ase_major_dom"/>
</dbReference>
<comment type="cofactor">
    <cofactor evidence="1">
        <name>pyridoxal 5'-phosphate</name>
        <dbReference type="ChEBI" id="CHEBI:597326"/>
    </cofactor>
</comment>
<dbReference type="PANTHER" id="PTHR43277">
    <property type="entry name" value="ARGININE DECARBOXYLASE"/>
    <property type="match status" value="1"/>
</dbReference>
<accession>A0ABU6P4I3</accession>
<evidence type="ECO:0000259" key="6">
    <source>
        <dbReference type="Pfam" id="PF01276"/>
    </source>
</evidence>
<dbReference type="GO" id="GO:0008483">
    <property type="term" value="F:transaminase activity"/>
    <property type="evidence" value="ECO:0007669"/>
    <property type="project" value="UniProtKB-KW"/>
</dbReference>
<evidence type="ECO:0000256" key="4">
    <source>
        <dbReference type="ARBA" id="ARBA00022898"/>
    </source>
</evidence>
<comment type="caution">
    <text evidence="8">The sequence shown here is derived from an EMBL/GenBank/DDBJ whole genome shotgun (WGS) entry which is preliminary data.</text>
</comment>
<gene>
    <name evidence="8" type="ORF">P9271_23190</name>
</gene>
<evidence type="ECO:0000313" key="8">
    <source>
        <dbReference type="EMBL" id="MED4404191.1"/>
    </source>
</evidence>
<feature type="domain" description="Orn/Lys/Arg decarboxylase C-terminal" evidence="7">
    <location>
        <begin position="399"/>
        <end position="443"/>
    </location>
</feature>
<dbReference type="InterPro" id="IPR015421">
    <property type="entry name" value="PyrdxlP-dep_Trfase_major"/>
</dbReference>
<protein>
    <submittedName>
        <fullName evidence="8">Aminotransferase class I/II-fold pyridoxal phosphate-dependent enzyme</fullName>
    </submittedName>
</protein>
<dbReference type="SUPFAM" id="SSF55904">
    <property type="entry name" value="Ornithine decarboxylase C-terminal domain"/>
    <property type="match status" value="1"/>
</dbReference>
<keyword evidence="5" id="KW-0456">Lyase</keyword>
<dbReference type="InterPro" id="IPR015424">
    <property type="entry name" value="PyrdxlP-dep_Trfase"/>
</dbReference>
<dbReference type="CDD" id="cd00615">
    <property type="entry name" value="Orn_deC_like"/>
    <property type="match status" value="1"/>
</dbReference>
<dbReference type="RefSeq" id="WP_328016015.1">
    <property type="nucleotide sequence ID" value="NZ_JARTFS010000026.1"/>
</dbReference>
<dbReference type="PANTHER" id="PTHR43277:SF3">
    <property type="entry name" value="DECARBOXYLASE, PUTATIVE-RELATED"/>
    <property type="match status" value="1"/>
</dbReference>
<evidence type="ECO:0000256" key="5">
    <source>
        <dbReference type="ARBA" id="ARBA00023239"/>
    </source>
</evidence>
<keyword evidence="9" id="KW-1185">Reference proteome</keyword>
<keyword evidence="3" id="KW-0210">Decarboxylase</keyword>
<sequence>METPLFSALIKHKSRYPVSYHVPGHKNGEVFINEAREVFQEILKIDVTELNGLDDLHDPQEAIAEAQSLAAALYEVDKTFFLVNGSTVGNLAMIMACCSEGEPVLVQRNSHKSIMHGVQLAGAKPVFLSPVFDEQYKVPAYVEYETVKEAILQFPNAKALILTNPNYYGLSTDLTEIINLAHQYKIPVLVDEAHGAHFVLGKEFPVSSVKYGADVVVHSAHKTLPAMTMGSFLHVNSNLVDIDKVTWYLSILQSSSPSYPIMASLDLARAYLEECKQSMQEEIIQAVNKFKEQIGSLSGIKLITSKDKNIKTDPLKVTIQSTNGLTGFELQSIFETTGVYCELADIYNLLFVLPLKDIDLLSEKLTLLEPLLRNKKGLNNYHCYTYQADRKIISLEIPYSHFKNCKKEVVNFADAAGHYAAESIIPYPPGIPFIMAGEKLTEKLIEELINLISLGINIQGDQHISYGEIAVYRK</sequence>
<feature type="domain" description="Orn/Lys/Arg decarboxylases family 1 pyridoxal-P attachment site" evidence="6">
    <location>
        <begin position="3"/>
        <end position="306"/>
    </location>
</feature>
<dbReference type="Proteomes" id="UP001342826">
    <property type="component" value="Unassembled WGS sequence"/>
</dbReference>
<dbReference type="Pfam" id="PF03711">
    <property type="entry name" value="OKR_DC_1_C"/>
    <property type="match status" value="1"/>
</dbReference>
<organism evidence="8 9">
    <name type="scientific">Metabacillus fastidiosus</name>
    <dbReference type="NCBI Taxonomy" id="1458"/>
    <lineage>
        <taxon>Bacteria</taxon>
        <taxon>Bacillati</taxon>
        <taxon>Bacillota</taxon>
        <taxon>Bacilli</taxon>
        <taxon>Bacillales</taxon>
        <taxon>Bacillaceae</taxon>
        <taxon>Metabacillus</taxon>
    </lineage>
</organism>
<dbReference type="EMBL" id="JARTFS010000026">
    <property type="protein sequence ID" value="MED4404191.1"/>
    <property type="molecule type" value="Genomic_DNA"/>
</dbReference>
<keyword evidence="4" id="KW-0663">Pyridoxal phosphate</keyword>
<dbReference type="Gene3D" id="3.90.105.10">
    <property type="entry name" value="Molybdopterin biosynthesis moea protein, domain 2"/>
    <property type="match status" value="1"/>
</dbReference>
<dbReference type="InterPro" id="IPR008286">
    <property type="entry name" value="Prn/Lys/Arg_de-COase_C"/>
</dbReference>
<comment type="similarity">
    <text evidence="2">Belongs to the Orn/Lys/Arg decarboxylase class-I family.</text>
</comment>
<dbReference type="InterPro" id="IPR052357">
    <property type="entry name" value="Orn_Lys_Arg_decarboxylase-I"/>
</dbReference>
<dbReference type="Pfam" id="PF01276">
    <property type="entry name" value="OKR_DC_1"/>
    <property type="match status" value="1"/>
</dbReference>
<evidence type="ECO:0000313" key="9">
    <source>
        <dbReference type="Proteomes" id="UP001342826"/>
    </source>
</evidence>
<evidence type="ECO:0000256" key="3">
    <source>
        <dbReference type="ARBA" id="ARBA00022793"/>
    </source>
</evidence>
<proteinExistence type="inferred from homology"/>
<dbReference type="Gene3D" id="3.40.640.10">
    <property type="entry name" value="Type I PLP-dependent aspartate aminotransferase-like (Major domain)"/>
    <property type="match status" value="1"/>
</dbReference>